<dbReference type="Proteomes" id="UP001428290">
    <property type="component" value="Unassembled WGS sequence"/>
</dbReference>
<evidence type="ECO:0000256" key="2">
    <source>
        <dbReference type="ARBA" id="ARBA00023125"/>
    </source>
</evidence>
<sequence>MILGWLGDRVYVKMNENTDSRAFLPTIDRFFTQRGAPSAAKNEREYLPAAVAAPILRDFTTTWLTDLVLADHAARTVRRYRQIVQHFLAWYAQQEHRPITPADCTPIAFGTYRQHLQRTMATATVNLHLTALRRWCAWLVEHHALTANPLARLKGIRQQRGGEPNDLSDTALHALLREAQRSRHPLRDYAVLQLMIQTGMRIGECQALNWQDIALGEKQGAVMIRSGKGNKARRIPLNGSACAALVAYAAPMFDVAPTRKAVVAVWAACHNFPQPTPLWQSQKGQRMSISACWGMLHGLIRRTAARDLVPADATPHQLRHTFARRYLATHPGDLIGLARLLGHTDLNTTSRYTQPTMTELAERVDQLGLNAYGEG</sequence>
<evidence type="ECO:0000313" key="8">
    <source>
        <dbReference type="Proteomes" id="UP001428290"/>
    </source>
</evidence>
<accession>A0ABP9X5V8</accession>
<keyword evidence="8" id="KW-1185">Reference proteome</keyword>
<evidence type="ECO:0000259" key="5">
    <source>
        <dbReference type="PROSITE" id="PS51898"/>
    </source>
</evidence>
<dbReference type="InterPro" id="IPR011010">
    <property type="entry name" value="DNA_brk_join_enz"/>
</dbReference>
<dbReference type="PANTHER" id="PTHR30349:SF64">
    <property type="entry name" value="PROPHAGE INTEGRASE INTD-RELATED"/>
    <property type="match status" value="1"/>
</dbReference>
<dbReference type="InterPro" id="IPR013762">
    <property type="entry name" value="Integrase-like_cat_sf"/>
</dbReference>
<name>A0ABP9X5V8_9CHLR</name>
<evidence type="ECO:0000256" key="4">
    <source>
        <dbReference type="PROSITE-ProRule" id="PRU01248"/>
    </source>
</evidence>
<organism evidence="7 8">
    <name type="scientific">Herpetosiphon gulosus</name>
    <dbReference type="NCBI Taxonomy" id="1973496"/>
    <lineage>
        <taxon>Bacteria</taxon>
        <taxon>Bacillati</taxon>
        <taxon>Chloroflexota</taxon>
        <taxon>Chloroflexia</taxon>
        <taxon>Herpetosiphonales</taxon>
        <taxon>Herpetosiphonaceae</taxon>
        <taxon>Herpetosiphon</taxon>
    </lineage>
</organism>
<dbReference type="InterPro" id="IPR010998">
    <property type="entry name" value="Integrase_recombinase_N"/>
</dbReference>
<evidence type="ECO:0000259" key="6">
    <source>
        <dbReference type="PROSITE" id="PS51900"/>
    </source>
</evidence>
<evidence type="ECO:0000313" key="7">
    <source>
        <dbReference type="EMBL" id="GAA5530782.1"/>
    </source>
</evidence>
<dbReference type="InterPro" id="IPR044068">
    <property type="entry name" value="CB"/>
</dbReference>
<dbReference type="PROSITE" id="PS51900">
    <property type="entry name" value="CB"/>
    <property type="match status" value="1"/>
</dbReference>
<dbReference type="InterPro" id="IPR002104">
    <property type="entry name" value="Integrase_catalytic"/>
</dbReference>
<keyword evidence="3" id="KW-0233">DNA recombination</keyword>
<keyword evidence="2 4" id="KW-0238">DNA-binding</keyword>
<dbReference type="SUPFAM" id="SSF56349">
    <property type="entry name" value="DNA breaking-rejoining enzymes"/>
    <property type="match status" value="1"/>
</dbReference>
<feature type="domain" description="Core-binding (CB)" evidence="6">
    <location>
        <begin position="54"/>
        <end position="140"/>
    </location>
</feature>
<dbReference type="Gene3D" id="1.10.150.130">
    <property type="match status" value="1"/>
</dbReference>
<comment type="caution">
    <text evidence="7">The sequence shown here is derived from an EMBL/GenBank/DDBJ whole genome shotgun (WGS) entry which is preliminary data.</text>
</comment>
<feature type="domain" description="Tyr recombinase" evidence="5">
    <location>
        <begin position="162"/>
        <end position="365"/>
    </location>
</feature>
<dbReference type="Pfam" id="PF00589">
    <property type="entry name" value="Phage_integrase"/>
    <property type="match status" value="1"/>
</dbReference>
<gene>
    <name evidence="7" type="primary">xerC_4</name>
    <name evidence="7" type="ORF">Hgul01_04605</name>
</gene>
<dbReference type="EMBL" id="BAABRU010000024">
    <property type="protein sequence ID" value="GAA5530782.1"/>
    <property type="molecule type" value="Genomic_DNA"/>
</dbReference>
<dbReference type="PROSITE" id="PS51898">
    <property type="entry name" value="TYR_RECOMBINASE"/>
    <property type="match status" value="1"/>
</dbReference>
<protein>
    <submittedName>
        <fullName evidence="7">Tyrosine recombinase XerC</fullName>
    </submittedName>
</protein>
<dbReference type="InterPro" id="IPR050090">
    <property type="entry name" value="Tyrosine_recombinase_XerCD"/>
</dbReference>
<proteinExistence type="inferred from homology"/>
<reference evidence="7 8" key="1">
    <citation type="submission" date="2024-02" db="EMBL/GenBank/DDBJ databases">
        <title>Herpetosiphon gulosus NBRC 112829.</title>
        <authorList>
            <person name="Ichikawa N."/>
            <person name="Katano-Makiyama Y."/>
            <person name="Hidaka K."/>
        </authorList>
    </citation>
    <scope>NUCLEOTIDE SEQUENCE [LARGE SCALE GENOMIC DNA]</scope>
    <source>
        <strain evidence="7 8">NBRC 112829</strain>
    </source>
</reference>
<dbReference type="PANTHER" id="PTHR30349">
    <property type="entry name" value="PHAGE INTEGRASE-RELATED"/>
    <property type="match status" value="1"/>
</dbReference>
<comment type="similarity">
    <text evidence="1">Belongs to the 'phage' integrase family.</text>
</comment>
<evidence type="ECO:0000256" key="1">
    <source>
        <dbReference type="ARBA" id="ARBA00008857"/>
    </source>
</evidence>
<evidence type="ECO:0000256" key="3">
    <source>
        <dbReference type="ARBA" id="ARBA00023172"/>
    </source>
</evidence>
<dbReference type="Gene3D" id="1.10.443.10">
    <property type="entry name" value="Intergrase catalytic core"/>
    <property type="match status" value="1"/>
</dbReference>